<comment type="caution">
    <text evidence="2">The sequence shown here is derived from an EMBL/GenBank/DDBJ whole genome shotgun (WGS) entry which is preliminary data.</text>
</comment>
<accession>A0A0D8ZN91</accession>
<organism evidence="2 3">
    <name type="scientific">Aliterella atlantica CENA595</name>
    <dbReference type="NCBI Taxonomy" id="1618023"/>
    <lineage>
        <taxon>Bacteria</taxon>
        <taxon>Bacillati</taxon>
        <taxon>Cyanobacteriota</taxon>
        <taxon>Cyanophyceae</taxon>
        <taxon>Chroococcidiopsidales</taxon>
        <taxon>Aliterellaceae</taxon>
        <taxon>Aliterella</taxon>
    </lineage>
</organism>
<sequence length="66" mass="7737">MQKQRFNFKRFALLQAILIPVATFPIWYLKFFPPATSFCVDVQNNEVVKLYDADCQQPNSVNVVKR</sequence>
<reference evidence="2 3" key="1">
    <citation type="submission" date="2015-02" db="EMBL/GenBank/DDBJ databases">
        <title>Draft genome of a novel marine cyanobacterium (Chroococcales) isolated from South Atlantic Ocean.</title>
        <authorList>
            <person name="Rigonato J."/>
            <person name="Alvarenga D.O."/>
            <person name="Branco L.H."/>
            <person name="Varani A.M."/>
            <person name="Brandini F.P."/>
            <person name="Fiore M.F."/>
        </authorList>
    </citation>
    <scope>NUCLEOTIDE SEQUENCE [LARGE SCALE GENOMIC DNA]</scope>
    <source>
        <strain evidence="2 3">CENA595</strain>
    </source>
</reference>
<name>A0A0D8ZN91_9CYAN</name>
<evidence type="ECO:0000313" key="2">
    <source>
        <dbReference type="EMBL" id="KJH70278.1"/>
    </source>
</evidence>
<keyword evidence="1" id="KW-0812">Transmembrane</keyword>
<feature type="transmembrane region" description="Helical" evidence="1">
    <location>
        <begin position="12"/>
        <end position="29"/>
    </location>
</feature>
<keyword evidence="1" id="KW-0472">Membrane</keyword>
<keyword evidence="1" id="KW-1133">Transmembrane helix</keyword>
<dbReference type="Proteomes" id="UP000032452">
    <property type="component" value="Unassembled WGS sequence"/>
</dbReference>
<proteinExistence type="predicted"/>
<evidence type="ECO:0000256" key="1">
    <source>
        <dbReference type="SAM" id="Phobius"/>
    </source>
</evidence>
<gene>
    <name evidence="2" type="ORF">UH38_19230</name>
</gene>
<dbReference type="AlphaFoldDB" id="A0A0D8ZN91"/>
<dbReference type="EMBL" id="JYON01000025">
    <property type="protein sequence ID" value="KJH70278.1"/>
    <property type="molecule type" value="Genomic_DNA"/>
</dbReference>
<evidence type="ECO:0000313" key="3">
    <source>
        <dbReference type="Proteomes" id="UP000032452"/>
    </source>
</evidence>
<protein>
    <submittedName>
        <fullName evidence="2">Uncharacterized protein</fullName>
    </submittedName>
</protein>
<keyword evidence="3" id="KW-1185">Reference proteome</keyword>